<feature type="transmembrane region" description="Helical" evidence="2">
    <location>
        <begin position="27"/>
        <end position="48"/>
    </location>
</feature>
<accession>A0ABN2ZXC9</accession>
<protein>
    <submittedName>
        <fullName evidence="3">Uncharacterized protein</fullName>
    </submittedName>
</protein>
<evidence type="ECO:0000313" key="4">
    <source>
        <dbReference type="Proteomes" id="UP001501020"/>
    </source>
</evidence>
<dbReference type="Proteomes" id="UP001501020">
    <property type="component" value="Unassembled WGS sequence"/>
</dbReference>
<dbReference type="RefSeq" id="WP_344272517.1">
    <property type="nucleotide sequence ID" value="NZ_BAAAMR010000052.1"/>
</dbReference>
<feature type="region of interest" description="Disordered" evidence="1">
    <location>
        <begin position="1"/>
        <end position="20"/>
    </location>
</feature>
<organism evidence="3 4">
    <name type="scientific">Actinomadura napierensis</name>
    <dbReference type="NCBI Taxonomy" id="267854"/>
    <lineage>
        <taxon>Bacteria</taxon>
        <taxon>Bacillati</taxon>
        <taxon>Actinomycetota</taxon>
        <taxon>Actinomycetes</taxon>
        <taxon>Streptosporangiales</taxon>
        <taxon>Thermomonosporaceae</taxon>
        <taxon>Actinomadura</taxon>
    </lineage>
</organism>
<evidence type="ECO:0000313" key="3">
    <source>
        <dbReference type="EMBL" id="GAA2149566.1"/>
    </source>
</evidence>
<comment type="caution">
    <text evidence="3">The sequence shown here is derived from an EMBL/GenBank/DDBJ whole genome shotgun (WGS) entry which is preliminary data.</text>
</comment>
<keyword evidence="2" id="KW-0472">Membrane</keyword>
<keyword evidence="2" id="KW-0812">Transmembrane</keyword>
<evidence type="ECO:0000256" key="2">
    <source>
        <dbReference type="SAM" id="Phobius"/>
    </source>
</evidence>
<feature type="transmembrane region" description="Helical" evidence="2">
    <location>
        <begin position="60"/>
        <end position="80"/>
    </location>
</feature>
<dbReference type="EMBL" id="BAAAMR010000052">
    <property type="protein sequence ID" value="GAA2149566.1"/>
    <property type="molecule type" value="Genomic_DNA"/>
</dbReference>
<proteinExistence type="predicted"/>
<evidence type="ECO:0000256" key="1">
    <source>
        <dbReference type="SAM" id="MobiDB-lite"/>
    </source>
</evidence>
<name>A0ABN2ZXC9_9ACTN</name>
<feature type="transmembrane region" description="Helical" evidence="2">
    <location>
        <begin position="86"/>
        <end position="113"/>
    </location>
</feature>
<feature type="transmembrane region" description="Helical" evidence="2">
    <location>
        <begin position="120"/>
        <end position="141"/>
    </location>
</feature>
<keyword evidence="4" id="KW-1185">Reference proteome</keyword>
<keyword evidence="2" id="KW-1133">Transmembrane helix</keyword>
<sequence>MLTSGRFKAPPPKPRTWSEHRPGRVHAAYGALVAWWLAVCGVAVWGMTSPGRSGRQDATSVFWLVFWVVAVLALLGRGWWGGPKAWVYVQFAAFALGLVVLGGMVAFGVLAVVTGFDESGLVYFAPGLASGALLVAAGRLLSSKDVRHWYGA</sequence>
<reference evidence="3 4" key="1">
    <citation type="journal article" date="2019" name="Int. J. Syst. Evol. Microbiol.">
        <title>The Global Catalogue of Microorganisms (GCM) 10K type strain sequencing project: providing services to taxonomists for standard genome sequencing and annotation.</title>
        <authorList>
            <consortium name="The Broad Institute Genomics Platform"/>
            <consortium name="The Broad Institute Genome Sequencing Center for Infectious Disease"/>
            <person name="Wu L."/>
            <person name="Ma J."/>
        </authorList>
    </citation>
    <scope>NUCLEOTIDE SEQUENCE [LARGE SCALE GENOMIC DNA]</scope>
    <source>
        <strain evidence="3 4">JCM 13850</strain>
    </source>
</reference>
<gene>
    <name evidence="3" type="ORF">GCM10009727_53120</name>
</gene>